<keyword evidence="1" id="KW-0812">Transmembrane</keyword>
<dbReference type="Proteomes" id="UP000073492">
    <property type="component" value="Unassembled WGS sequence"/>
</dbReference>
<keyword evidence="1" id="KW-1133">Transmembrane helix</keyword>
<feature type="non-terminal residue" evidence="2">
    <location>
        <position position="230"/>
    </location>
</feature>
<comment type="caution">
    <text evidence="2">The sequence shown here is derived from an EMBL/GenBank/DDBJ whole genome shotgun (WGS) entry which is preliminary data.</text>
</comment>
<accession>A0A139IIN3</accession>
<evidence type="ECO:0000313" key="3">
    <source>
        <dbReference type="Proteomes" id="UP000073492"/>
    </source>
</evidence>
<feature type="non-terminal residue" evidence="2">
    <location>
        <position position="1"/>
    </location>
</feature>
<gene>
    <name evidence="2" type="ORF">AC579_9101</name>
</gene>
<dbReference type="AlphaFoldDB" id="A0A139IIN3"/>
<dbReference type="EMBL" id="LFZO01000079">
    <property type="protein sequence ID" value="KXT14550.1"/>
    <property type="molecule type" value="Genomic_DNA"/>
</dbReference>
<name>A0A139IIN3_9PEZI</name>
<protein>
    <submittedName>
        <fullName evidence="2">Uncharacterized protein</fullName>
    </submittedName>
</protein>
<proteinExistence type="predicted"/>
<evidence type="ECO:0000256" key="1">
    <source>
        <dbReference type="SAM" id="Phobius"/>
    </source>
</evidence>
<organism evidence="2 3">
    <name type="scientific">Pseudocercospora musae</name>
    <dbReference type="NCBI Taxonomy" id="113226"/>
    <lineage>
        <taxon>Eukaryota</taxon>
        <taxon>Fungi</taxon>
        <taxon>Dikarya</taxon>
        <taxon>Ascomycota</taxon>
        <taxon>Pezizomycotina</taxon>
        <taxon>Dothideomycetes</taxon>
        <taxon>Dothideomycetidae</taxon>
        <taxon>Mycosphaerellales</taxon>
        <taxon>Mycosphaerellaceae</taxon>
        <taxon>Pseudocercospora</taxon>
    </lineage>
</organism>
<keyword evidence="1" id="KW-0472">Membrane</keyword>
<keyword evidence="3" id="KW-1185">Reference proteome</keyword>
<sequence length="230" mass="25827">KHWLAHFFHSSTPLLFHPSTIINIILLISLCTIVRHPLSTSPTRIANVICANALYQRSPSTSYIDLLYRQSIIIRLLFLCQPSQGQDYLLVLHSQYFSSGIIQQASARAGAAQTAGSGILYKKGIPPWPTSADIPPLASHKTRCRQQAPPSIPTQYTFIAWSGYERSGAMYKSRCMADFISPELRRLALWTVISTDSRRCSRPLRLHDTTMIGLGWPLIGRSQTMMASRR</sequence>
<reference evidence="2 3" key="1">
    <citation type="submission" date="2015-07" db="EMBL/GenBank/DDBJ databases">
        <title>Comparative genomics of the Sigatoka disease complex on banana suggests a link between parallel evolutionary changes in Pseudocercospora fijiensis and Pseudocercospora eumusae and increased virulence on the banana host.</title>
        <authorList>
            <person name="Chang T.-C."/>
            <person name="Salvucci A."/>
            <person name="Crous P.W."/>
            <person name="Stergiopoulos I."/>
        </authorList>
    </citation>
    <scope>NUCLEOTIDE SEQUENCE [LARGE SCALE GENOMIC DNA]</scope>
    <source>
        <strain evidence="2 3">CBS 116634</strain>
    </source>
</reference>
<evidence type="ECO:0000313" key="2">
    <source>
        <dbReference type="EMBL" id="KXT14550.1"/>
    </source>
</evidence>
<feature type="transmembrane region" description="Helical" evidence="1">
    <location>
        <begin position="15"/>
        <end position="34"/>
    </location>
</feature>